<dbReference type="InterPro" id="IPR014543">
    <property type="entry name" value="UCP028291"/>
</dbReference>
<comment type="caution">
    <text evidence="1">The sequence shown here is derived from an EMBL/GenBank/DDBJ whole genome shotgun (WGS) entry which is preliminary data.</text>
</comment>
<evidence type="ECO:0000313" key="1">
    <source>
        <dbReference type="EMBL" id="RKG52382.1"/>
    </source>
</evidence>
<accession>A0A3A8FZY2</accession>
<proteinExistence type="predicted"/>
<dbReference type="AlphaFoldDB" id="A0A3A8FZY2"/>
<evidence type="ECO:0000313" key="2">
    <source>
        <dbReference type="Proteomes" id="UP000281084"/>
    </source>
</evidence>
<dbReference type="Proteomes" id="UP000281084">
    <property type="component" value="Unassembled WGS sequence"/>
</dbReference>
<protein>
    <submittedName>
        <fullName evidence="1">DUF2218 domain-containing protein</fullName>
    </submittedName>
</protein>
<dbReference type="EMBL" id="RAXZ01000011">
    <property type="protein sequence ID" value="RKG52382.1"/>
    <property type="molecule type" value="Genomic_DNA"/>
</dbReference>
<organism evidence="1 2">
    <name type="scientific">Acinetobacter cumulans</name>
    <dbReference type="NCBI Taxonomy" id="2136182"/>
    <lineage>
        <taxon>Bacteria</taxon>
        <taxon>Pseudomonadati</taxon>
        <taxon>Pseudomonadota</taxon>
        <taxon>Gammaproteobacteria</taxon>
        <taxon>Moraxellales</taxon>
        <taxon>Moraxellaceae</taxon>
        <taxon>Acinetobacter</taxon>
    </lineage>
</organism>
<dbReference type="RefSeq" id="WP_120367602.1">
    <property type="nucleotide sequence ID" value="NZ_RAXZ01000011.1"/>
</dbReference>
<reference evidence="1 2" key="1">
    <citation type="submission" date="2018-09" db="EMBL/GenBank/DDBJ databases">
        <title>The draft genome of Acinetobacter spp. strains.</title>
        <authorList>
            <person name="Qin J."/>
            <person name="Feng Y."/>
            <person name="Zong Z."/>
        </authorList>
    </citation>
    <scope>NUCLEOTIDE SEQUENCE [LARGE SCALE GENOMIC DNA]</scope>
    <source>
        <strain evidence="1 2">WCHAc060002</strain>
    </source>
</reference>
<dbReference type="Pfam" id="PF09981">
    <property type="entry name" value="DUF2218"/>
    <property type="match status" value="1"/>
</dbReference>
<dbReference type="Gene3D" id="3.30.310.50">
    <property type="entry name" value="Alpha-D-phosphohexomutase, C-terminal domain"/>
    <property type="match status" value="1"/>
</dbReference>
<sequence length="106" mass="12355">MSNLSQTAIETLQAQRIGKRLFNHWKHKFEVTEYPTGFEILMPQARIQLLCKETHLQVMIQALDTSVDMVRLEQVVLDHLIRMAQEPLHAEWQHSKASTPLELLKP</sequence>
<name>A0A3A8FZY2_9GAMM</name>
<gene>
    <name evidence="1" type="ORF">D7V64_09950</name>
</gene>